<dbReference type="PROSITE" id="PS50082">
    <property type="entry name" value="WD_REPEATS_2"/>
    <property type="match status" value="3"/>
</dbReference>
<dbReference type="PROSITE" id="PS50294">
    <property type="entry name" value="WD_REPEATS_REGION"/>
    <property type="match status" value="3"/>
</dbReference>
<dbReference type="InterPro" id="IPR020846">
    <property type="entry name" value="MFS_dom"/>
</dbReference>
<dbReference type="GO" id="GO:0040011">
    <property type="term" value="P:locomotion"/>
    <property type="evidence" value="ECO:0007669"/>
    <property type="project" value="TreeGrafter"/>
</dbReference>
<evidence type="ECO:0000256" key="10">
    <source>
        <dbReference type="SAM" id="Phobius"/>
    </source>
</evidence>
<dbReference type="PROSITE" id="PS00216">
    <property type="entry name" value="SUGAR_TRANSPORT_1"/>
    <property type="match status" value="1"/>
</dbReference>
<dbReference type="GO" id="GO:0016020">
    <property type="term" value="C:membrane"/>
    <property type="evidence" value="ECO:0007669"/>
    <property type="project" value="UniProtKB-SubCell"/>
</dbReference>
<feature type="transmembrane region" description="Helical" evidence="10">
    <location>
        <begin position="369"/>
        <end position="388"/>
    </location>
</feature>
<evidence type="ECO:0000256" key="6">
    <source>
        <dbReference type="ARBA" id="ARBA00023136"/>
    </source>
</evidence>
<dbReference type="PANTHER" id="PTHR19856:SF0">
    <property type="entry name" value="WD REPEAT-CONTAINING PROTEIN 1"/>
    <property type="match status" value="1"/>
</dbReference>
<keyword evidence="13" id="KW-1185">Reference proteome</keyword>
<dbReference type="PRINTS" id="PR00171">
    <property type="entry name" value="SUGRTRNSPORT"/>
</dbReference>
<evidence type="ECO:0000256" key="5">
    <source>
        <dbReference type="ARBA" id="ARBA00022989"/>
    </source>
</evidence>
<dbReference type="InterPro" id="IPR003663">
    <property type="entry name" value="Sugar/inositol_transpt"/>
</dbReference>
<evidence type="ECO:0000259" key="11">
    <source>
        <dbReference type="PROSITE" id="PS50850"/>
    </source>
</evidence>
<evidence type="ECO:0000313" key="13">
    <source>
        <dbReference type="Proteomes" id="UP000319801"/>
    </source>
</evidence>
<dbReference type="SMART" id="SM00320">
    <property type="entry name" value="WD40"/>
    <property type="match status" value="6"/>
</dbReference>
<dbReference type="Gene3D" id="1.20.1250.20">
    <property type="entry name" value="MFS general substrate transporter like domains"/>
    <property type="match status" value="2"/>
</dbReference>
<dbReference type="EMBL" id="VCAZ01000022">
    <property type="protein sequence ID" value="TSK87451.1"/>
    <property type="molecule type" value="Genomic_DNA"/>
</dbReference>
<dbReference type="Pfam" id="PF00400">
    <property type="entry name" value="WD40"/>
    <property type="match status" value="4"/>
</dbReference>
<evidence type="ECO:0000313" key="12">
    <source>
        <dbReference type="EMBL" id="TSK87451.1"/>
    </source>
</evidence>
<dbReference type="AlphaFoldDB" id="A0A556TVK8"/>
<feature type="transmembrane region" description="Helical" evidence="10">
    <location>
        <begin position="578"/>
        <end position="596"/>
    </location>
</feature>
<evidence type="ECO:0000256" key="4">
    <source>
        <dbReference type="ARBA" id="ARBA00022737"/>
    </source>
</evidence>
<dbReference type="InterPro" id="IPR015943">
    <property type="entry name" value="WD40/YVTN_repeat-like_dom_sf"/>
</dbReference>
<comment type="subcellular location">
    <subcellularLocation>
        <location evidence="1">Membrane</location>
        <topology evidence="1">Multi-pass membrane protein</topology>
    </subcellularLocation>
</comment>
<feature type="repeat" description="WD" evidence="8">
    <location>
        <begin position="481"/>
        <end position="522"/>
    </location>
</feature>
<dbReference type="InterPro" id="IPR001680">
    <property type="entry name" value="WD40_rpt"/>
</dbReference>
<keyword evidence="2 8" id="KW-0853">WD repeat</keyword>
<dbReference type="FunFam" id="2.130.10.10:FF:000203">
    <property type="entry name" value="WD repeat domain 1"/>
    <property type="match status" value="1"/>
</dbReference>
<dbReference type="Proteomes" id="UP000319801">
    <property type="component" value="Unassembled WGS sequence"/>
</dbReference>
<name>A0A556TVK8_BAGYA</name>
<comment type="caution">
    <text evidence="12">The sequence shown here is derived from an EMBL/GenBank/DDBJ whole genome shotgun (WGS) entry which is preliminary data.</text>
</comment>
<feature type="transmembrane region" description="Helical" evidence="10">
    <location>
        <begin position="287"/>
        <end position="305"/>
    </location>
</feature>
<dbReference type="PANTHER" id="PTHR19856">
    <property type="entry name" value="WD-REPEATCONTAINING PROTEIN WDR1"/>
    <property type="match status" value="1"/>
</dbReference>
<evidence type="ECO:0000256" key="3">
    <source>
        <dbReference type="ARBA" id="ARBA00022692"/>
    </source>
</evidence>
<gene>
    <name evidence="12" type="ORF">Baya_4165</name>
</gene>
<reference evidence="12 13" key="1">
    <citation type="journal article" date="2019" name="Genome Biol. Evol.">
        <title>Whole-Genome Sequencing of the Giant Devil Catfish, Bagarius yarrelli.</title>
        <authorList>
            <person name="Jiang W."/>
            <person name="Lv Y."/>
            <person name="Cheng L."/>
            <person name="Yang K."/>
            <person name="Chao B."/>
            <person name="Wang X."/>
            <person name="Li Y."/>
            <person name="Pan X."/>
            <person name="You X."/>
            <person name="Zhang Y."/>
            <person name="Yang J."/>
            <person name="Li J."/>
            <person name="Zhang X."/>
            <person name="Liu S."/>
            <person name="Sun C."/>
            <person name="Yang J."/>
            <person name="Shi Q."/>
        </authorList>
    </citation>
    <scope>NUCLEOTIDE SEQUENCE [LARGE SCALE GENOMIC DNA]</scope>
    <source>
        <strain evidence="12">JWS20170419001</strain>
        <tissue evidence="12">Muscle</tissue>
    </source>
</reference>
<keyword evidence="3 10" id="KW-0812">Transmembrane</keyword>
<evidence type="ECO:0000256" key="2">
    <source>
        <dbReference type="ARBA" id="ARBA00022574"/>
    </source>
</evidence>
<dbReference type="GO" id="GO:0030864">
    <property type="term" value="C:cortical actin cytoskeleton"/>
    <property type="evidence" value="ECO:0007669"/>
    <property type="project" value="TreeGrafter"/>
</dbReference>
<dbReference type="PROSITE" id="PS00678">
    <property type="entry name" value="WD_REPEATS_1"/>
    <property type="match status" value="1"/>
</dbReference>
<dbReference type="PROSITE" id="PS50850">
    <property type="entry name" value="MFS"/>
    <property type="match status" value="1"/>
</dbReference>
<keyword evidence="4" id="KW-0677">Repeat</keyword>
<dbReference type="Pfam" id="PF00083">
    <property type="entry name" value="Sugar_tr"/>
    <property type="match status" value="1"/>
</dbReference>
<evidence type="ECO:0000256" key="9">
    <source>
        <dbReference type="SAM" id="MobiDB-lite"/>
    </source>
</evidence>
<feature type="domain" description="Major facilitator superfamily (MFS) profile" evidence="11">
    <location>
        <begin position="583"/>
        <end position="1043"/>
    </location>
</feature>
<accession>A0A556TVK8</accession>
<feature type="transmembrane region" description="Helical" evidence="10">
    <location>
        <begin position="956"/>
        <end position="977"/>
    </location>
</feature>
<feature type="repeat" description="WD" evidence="8">
    <location>
        <begin position="184"/>
        <end position="225"/>
    </location>
</feature>
<feature type="transmembrane region" description="Helical" evidence="10">
    <location>
        <begin position="861"/>
        <end position="884"/>
    </location>
</feature>
<dbReference type="GO" id="GO:0030042">
    <property type="term" value="P:actin filament depolymerization"/>
    <property type="evidence" value="ECO:0007669"/>
    <property type="project" value="TreeGrafter"/>
</dbReference>
<dbReference type="PROSITE" id="PS00217">
    <property type="entry name" value="SUGAR_TRANSPORT_2"/>
    <property type="match status" value="1"/>
</dbReference>
<dbReference type="GO" id="GO:0051015">
    <property type="term" value="F:actin filament binding"/>
    <property type="evidence" value="ECO:0007669"/>
    <property type="project" value="TreeGrafter"/>
</dbReference>
<dbReference type="GO" id="GO:0045214">
    <property type="term" value="P:sarcomere organization"/>
    <property type="evidence" value="ECO:0007669"/>
    <property type="project" value="TreeGrafter"/>
</dbReference>
<feature type="transmembrane region" description="Helical" evidence="10">
    <location>
        <begin position="928"/>
        <end position="950"/>
    </location>
</feature>
<dbReference type="InterPro" id="IPR005828">
    <property type="entry name" value="MFS_sugar_transport-like"/>
</dbReference>
<dbReference type="InterPro" id="IPR036259">
    <property type="entry name" value="MFS_trans_sf"/>
</dbReference>
<comment type="similarity">
    <text evidence="7">Belongs to the WD repeat AIP1 family.</text>
</comment>
<dbReference type="InterPro" id="IPR005829">
    <property type="entry name" value="Sugar_transporter_CS"/>
</dbReference>
<dbReference type="Gene3D" id="2.130.10.10">
    <property type="entry name" value="YVTN repeat-like/Quinoprotein amine dehydrogenase"/>
    <property type="match status" value="2"/>
</dbReference>
<feature type="region of interest" description="Disordered" evidence="9">
    <location>
        <begin position="28"/>
        <end position="55"/>
    </location>
</feature>
<keyword evidence="5 10" id="KW-1133">Transmembrane helix</keyword>
<feature type="repeat" description="WD" evidence="8">
    <location>
        <begin position="139"/>
        <end position="180"/>
    </location>
</feature>
<dbReference type="SUPFAM" id="SSF50998">
    <property type="entry name" value="Quinoprotein alcohol dehydrogenase-like"/>
    <property type="match status" value="1"/>
</dbReference>
<feature type="transmembrane region" description="Helical" evidence="10">
    <location>
        <begin position="777"/>
        <end position="798"/>
    </location>
</feature>
<evidence type="ECO:0000256" key="7">
    <source>
        <dbReference type="ARBA" id="ARBA00038366"/>
    </source>
</evidence>
<keyword evidence="6 10" id="KW-0472">Membrane</keyword>
<proteinExistence type="inferred from homology"/>
<dbReference type="GO" id="GO:0022857">
    <property type="term" value="F:transmembrane transporter activity"/>
    <property type="evidence" value="ECO:0007669"/>
    <property type="project" value="InterPro"/>
</dbReference>
<feature type="region of interest" description="Disordered" evidence="9">
    <location>
        <begin position="1023"/>
        <end position="1043"/>
    </location>
</feature>
<feature type="transmembrane region" description="Helical" evidence="10">
    <location>
        <begin position="631"/>
        <end position="655"/>
    </location>
</feature>
<feature type="compositionally biased region" description="Basic and acidic residues" evidence="9">
    <location>
        <begin position="44"/>
        <end position="54"/>
    </location>
</feature>
<evidence type="ECO:0000256" key="8">
    <source>
        <dbReference type="PROSITE-ProRule" id="PRU00221"/>
    </source>
</evidence>
<evidence type="ECO:0000256" key="1">
    <source>
        <dbReference type="ARBA" id="ARBA00004141"/>
    </source>
</evidence>
<protein>
    <submittedName>
        <fullName evidence="12">WD repeat-containing protein 1</fullName>
    </submittedName>
</protein>
<dbReference type="InterPro" id="IPR019775">
    <property type="entry name" value="WD40_repeat_CS"/>
</dbReference>
<dbReference type="OrthoDB" id="2306at2759"/>
<organism evidence="12 13">
    <name type="scientific">Bagarius yarrelli</name>
    <name type="common">Goonch</name>
    <name type="synonym">Bagrus yarrelli</name>
    <dbReference type="NCBI Taxonomy" id="175774"/>
    <lineage>
        <taxon>Eukaryota</taxon>
        <taxon>Metazoa</taxon>
        <taxon>Chordata</taxon>
        <taxon>Craniata</taxon>
        <taxon>Vertebrata</taxon>
        <taxon>Euteleostomi</taxon>
        <taxon>Actinopterygii</taxon>
        <taxon>Neopterygii</taxon>
        <taxon>Teleostei</taxon>
        <taxon>Ostariophysi</taxon>
        <taxon>Siluriformes</taxon>
        <taxon>Sisoridae</taxon>
        <taxon>Sisorinae</taxon>
        <taxon>Bagarius</taxon>
    </lineage>
</organism>
<sequence>MTDTSKQRVKTTSAISAIGDISVLRALIRQPSSDGEGRGQSSRRGPEREQLPVHKREKCHHPEHRYVSGKIRIWDTTQKEHLLKYEYQPFGGKIKDISWTEDSKRIAVVGEGREKLVTGSDDNCTTFFEGPPFKFKCTISDHSRFVNCVRFSPDGSRYVSAGADGQIYIYDGKTAEKLGSLGGDKAHDGGVYAVSWSSDSAQLISASGDKTVKLWDVASGTAVTTFQLGTDVLDQQLGCLWQKNHLLSISLSGYINYLDKNNPNRPIRTIKGLQCHCFKSDQKKKGLCCLFLATVFFLNVCLHYWDAESGENDALLGKGHTNSVIRLAVDDSERLVSGSMDDTIRFTDIKNKEYSASDLAKMDSQPKSVSVGAGGLAVAVCIGQVVLLKDKRKVFTLDNLAYGPEVCAIHPGGGTVAVGGAVYLYSVQGNTLKDDGKVLDTNGPVTDMQYSRDGAFLAVSNEKKVIIVYTVADGYAVKSDFYGHHAKVVCLSWSPDNDHFASGGMDMLVYVWTVSDPEKRIKIPVHHSLLSIRYFNRFLFCPINQASVVTTRRAKSFNCDLEQQQLHFPTMPLRLTKCVLGAAFFSALGSSFLYGYNLSVVNAPAKDIKAFYNLTWTTRYSEPPTVDTLTLLWSITVSIFAVGGLIGALTVPFLIKILGRKGTLLANNVLAVISALLMALGEKAGSFEMLIIGRFIVGMDSGVSLSALPMYLGEISPRQYRGSIGQFNSVFICLGASVLSAPEDECKRNAHRQPQKIQRPCPFLSQYLTGSSKVNRWNFLFAFIAVPAVLQLCVLPFLPESPRFLLMERRDEARAEKAFQSFLGKKDVSAELEEVYSEIRAQNTQHSVSFFRLFQNPSIRWQLITVIIIMSSYQLCGLNVIWYYTNGIFEGAGFDKSTIPYVTLSTGFIETLAAIISGLVIERVGRKLLLVFGFSAMAVCYSLLTVFLHFQESLQNFAFLVFLFVCVFAAIYIIIVLPETKNKTFIEISQSFAKINNVPQQVETEMEDVLDVHPEKTKALNLDAEDPGSRQEENGVVKSESCF</sequence>
<feature type="transmembrane region" description="Helical" evidence="10">
    <location>
        <begin position="662"/>
        <end position="680"/>
    </location>
</feature>
<dbReference type="InterPro" id="IPR011047">
    <property type="entry name" value="Quinoprotein_ADH-like_sf"/>
</dbReference>
<dbReference type="SUPFAM" id="SSF103473">
    <property type="entry name" value="MFS general substrate transporter"/>
    <property type="match status" value="1"/>
</dbReference>
<feature type="transmembrane region" description="Helical" evidence="10">
    <location>
        <begin position="899"/>
        <end position="921"/>
    </location>
</feature>